<dbReference type="Proteomes" id="UP001596380">
    <property type="component" value="Unassembled WGS sequence"/>
</dbReference>
<evidence type="ECO:0000313" key="3">
    <source>
        <dbReference type="EMBL" id="MFC6882229.1"/>
    </source>
</evidence>
<keyword evidence="2" id="KW-0732">Signal</keyword>
<evidence type="ECO:0000313" key="4">
    <source>
        <dbReference type="Proteomes" id="UP001596380"/>
    </source>
</evidence>
<feature type="signal peptide" evidence="2">
    <location>
        <begin position="1"/>
        <end position="27"/>
    </location>
</feature>
<evidence type="ECO:0008006" key="5">
    <source>
        <dbReference type="Google" id="ProtNLM"/>
    </source>
</evidence>
<dbReference type="EMBL" id="JBHSXS010000012">
    <property type="protein sequence ID" value="MFC6882229.1"/>
    <property type="molecule type" value="Genomic_DNA"/>
</dbReference>
<gene>
    <name evidence="3" type="ORF">ACFQKB_20920</name>
</gene>
<proteinExistence type="predicted"/>
<sequence length="175" mass="17669">MTVHQRRPRVPAAALGLAALAFLTAGCGGSGGGENESNGSATGASAGGGPSADQQLKLAKCMREHGVDMPDPKAGEDAGGITLGGGGMSAKKIEEAVKACRTVAGIPEPKPVSQAEKDKQLRFARCMREHGVNMPDPKFDGGATAALPLPSTAAKKQEFDKANKACGSQIGSTGR</sequence>
<reference evidence="4" key="1">
    <citation type="journal article" date="2019" name="Int. J. Syst. Evol. Microbiol.">
        <title>The Global Catalogue of Microorganisms (GCM) 10K type strain sequencing project: providing services to taxonomists for standard genome sequencing and annotation.</title>
        <authorList>
            <consortium name="The Broad Institute Genomics Platform"/>
            <consortium name="The Broad Institute Genome Sequencing Center for Infectious Disease"/>
            <person name="Wu L."/>
            <person name="Ma J."/>
        </authorList>
    </citation>
    <scope>NUCLEOTIDE SEQUENCE [LARGE SCALE GENOMIC DNA]</scope>
    <source>
        <strain evidence="4">JCM 3369</strain>
    </source>
</reference>
<keyword evidence="4" id="KW-1185">Reference proteome</keyword>
<protein>
    <recommendedName>
        <fullName evidence="5">Secreted protein</fullName>
    </recommendedName>
</protein>
<feature type="compositionally biased region" description="Low complexity" evidence="1">
    <location>
        <begin position="35"/>
        <end position="44"/>
    </location>
</feature>
<feature type="region of interest" description="Disordered" evidence="1">
    <location>
        <begin position="30"/>
        <end position="55"/>
    </location>
</feature>
<evidence type="ECO:0000256" key="1">
    <source>
        <dbReference type="SAM" id="MobiDB-lite"/>
    </source>
</evidence>
<dbReference type="PROSITE" id="PS51257">
    <property type="entry name" value="PROKAR_LIPOPROTEIN"/>
    <property type="match status" value="1"/>
</dbReference>
<feature type="chain" id="PRO_5046911504" description="Secreted protein" evidence="2">
    <location>
        <begin position="28"/>
        <end position="175"/>
    </location>
</feature>
<accession>A0ABW2CKB3</accession>
<comment type="caution">
    <text evidence="3">The sequence shown here is derived from an EMBL/GenBank/DDBJ whole genome shotgun (WGS) entry which is preliminary data.</text>
</comment>
<name>A0ABW2CKB3_9ACTN</name>
<evidence type="ECO:0000256" key="2">
    <source>
        <dbReference type="SAM" id="SignalP"/>
    </source>
</evidence>
<feature type="region of interest" description="Disordered" evidence="1">
    <location>
        <begin position="154"/>
        <end position="175"/>
    </location>
</feature>
<organism evidence="3 4">
    <name type="scientific">Actinomadura yumaensis</name>
    <dbReference type="NCBI Taxonomy" id="111807"/>
    <lineage>
        <taxon>Bacteria</taxon>
        <taxon>Bacillati</taxon>
        <taxon>Actinomycetota</taxon>
        <taxon>Actinomycetes</taxon>
        <taxon>Streptosporangiales</taxon>
        <taxon>Thermomonosporaceae</taxon>
        <taxon>Actinomadura</taxon>
    </lineage>
</organism>
<dbReference type="RefSeq" id="WP_160822685.1">
    <property type="nucleotide sequence ID" value="NZ_JBHSXE010000001.1"/>
</dbReference>